<dbReference type="Pfam" id="PF16653">
    <property type="entry name" value="Sacchrp_dh_C"/>
    <property type="match status" value="1"/>
</dbReference>
<sequence>MRVAVLGCGAVGSIVARLALKTQVASDVLCLDRNTERAKSFLDLEDGRGIPVEEADAIQVDLLAGKLKGFDVVVNSLPTFMRVGEREILLNPLVMEAALKAGTTYVDMACYGGRRRRAEQLALARRFVAEGVLAVINSGASPGLTNILAREAYEDFDRAYSVKIMSLEDQRGSSFVISWSKEEMLNVATPALAYRNGKYVVSEPFAEAALCDFPEPLGMVRCYSVSNDESYTIPAFLRIRDFSYYAGGSDIETLRALYRLGVLEDRKVNVRGRTVPLRSILYQILRGPSGPREVYRAVEEGYLEDAYFAVKVVVEGEVGGSKAVSTRSVVFPSQRRVNELLPGATYITYPTALAVVALIKSLRGRKLSGVYPPEALPGVIRRSVLGELEGHRIFVNEEFRVLA</sequence>
<dbReference type="InterPro" id="IPR036291">
    <property type="entry name" value="NAD(P)-bd_dom_sf"/>
</dbReference>
<evidence type="ECO:0000259" key="2">
    <source>
        <dbReference type="Pfam" id="PF16653"/>
    </source>
</evidence>
<dbReference type="InterPro" id="IPR032095">
    <property type="entry name" value="Sacchrp_dh-like_C"/>
</dbReference>
<feature type="domain" description="Saccharopine dehydrogenase-like C-terminal" evidence="2">
    <location>
        <begin position="139"/>
        <end position="391"/>
    </location>
</feature>
<gene>
    <name evidence="3" type="ORF">IG193_09095</name>
</gene>
<dbReference type="GeneID" id="59150049"/>
<dbReference type="PANTHER" id="PTHR43796">
    <property type="entry name" value="CARBOXYNORSPERMIDINE SYNTHASE"/>
    <property type="match status" value="1"/>
</dbReference>
<dbReference type="InterPro" id="IPR005097">
    <property type="entry name" value="Sacchrp_dh_NADP-bd"/>
</dbReference>
<reference evidence="3 4" key="1">
    <citation type="submission" date="2020-10" db="EMBL/GenBank/DDBJ databases">
        <title>Thermofilum lucidum 3507LT sp. nov. a novel member of Thermofilaceae family isolated from Chile hot spring, and proposal of description order Thermofilales.</title>
        <authorList>
            <person name="Zayulina K.S."/>
            <person name="Elcheninov A.G."/>
            <person name="Toshchakov S.V."/>
            <person name="Kublanov I.V."/>
        </authorList>
    </citation>
    <scope>NUCLEOTIDE SEQUENCE [LARGE SCALE GENOMIC DNA]</scope>
    <source>
        <strain evidence="3 4">3507LT</strain>
    </source>
</reference>
<evidence type="ECO:0000313" key="3">
    <source>
        <dbReference type="EMBL" id="QOJ78883.1"/>
    </source>
</evidence>
<organism evidence="3 4">
    <name type="scientific">Infirmifilum lucidum</name>
    <dbReference type="NCBI Taxonomy" id="2776706"/>
    <lineage>
        <taxon>Archaea</taxon>
        <taxon>Thermoproteota</taxon>
        <taxon>Thermoprotei</taxon>
        <taxon>Thermofilales</taxon>
        <taxon>Thermofilaceae</taxon>
        <taxon>Infirmifilum</taxon>
    </lineage>
</organism>
<dbReference type="RefSeq" id="WP_192818855.1">
    <property type="nucleotide sequence ID" value="NZ_CP062310.1"/>
</dbReference>
<dbReference type="AlphaFoldDB" id="A0A7L9FIM7"/>
<dbReference type="Gene3D" id="3.40.50.720">
    <property type="entry name" value="NAD(P)-binding Rossmann-like Domain"/>
    <property type="match status" value="1"/>
</dbReference>
<dbReference type="InParanoid" id="A0A7L9FIM7"/>
<dbReference type="EMBL" id="CP062310">
    <property type="protein sequence ID" value="QOJ78883.1"/>
    <property type="molecule type" value="Genomic_DNA"/>
</dbReference>
<accession>A0A7L9FIM7</accession>
<keyword evidence="4" id="KW-1185">Reference proteome</keyword>
<proteinExistence type="predicted"/>
<evidence type="ECO:0000313" key="4">
    <source>
        <dbReference type="Proteomes" id="UP000594121"/>
    </source>
</evidence>
<evidence type="ECO:0000259" key="1">
    <source>
        <dbReference type="Pfam" id="PF03435"/>
    </source>
</evidence>
<protein>
    <submittedName>
        <fullName evidence="3">Saccharopine dehydrogenase NADP-binding domain-containing protein</fullName>
    </submittedName>
</protein>
<feature type="domain" description="Saccharopine dehydrogenase NADP binding" evidence="1">
    <location>
        <begin position="3"/>
        <end position="135"/>
    </location>
</feature>
<dbReference type="Gene3D" id="3.30.360.10">
    <property type="entry name" value="Dihydrodipicolinate Reductase, domain 2"/>
    <property type="match status" value="1"/>
</dbReference>
<dbReference type="Pfam" id="PF03435">
    <property type="entry name" value="Sacchrp_dh_NADP"/>
    <property type="match status" value="1"/>
</dbReference>
<dbReference type="Proteomes" id="UP000594121">
    <property type="component" value="Chromosome"/>
</dbReference>
<dbReference type="KEGG" id="thel:IG193_09095"/>
<name>A0A7L9FIM7_9CREN</name>
<dbReference type="SUPFAM" id="SSF51735">
    <property type="entry name" value="NAD(P)-binding Rossmann-fold domains"/>
    <property type="match status" value="1"/>
</dbReference>
<dbReference type="PANTHER" id="PTHR43796:SF2">
    <property type="entry name" value="CARBOXYNORSPERMIDINE SYNTHASE"/>
    <property type="match status" value="1"/>
</dbReference>